<evidence type="ECO:0000313" key="8">
    <source>
        <dbReference type="EMBL" id="MBZ0159532.1"/>
    </source>
</evidence>
<dbReference type="GO" id="GO:0004795">
    <property type="term" value="F:threonine synthase activity"/>
    <property type="evidence" value="ECO:0007669"/>
    <property type="project" value="UniProtKB-UniRule"/>
</dbReference>
<feature type="domain" description="Tryptophan synthase beta chain-like PALP" evidence="7">
    <location>
        <begin position="74"/>
        <end position="377"/>
    </location>
</feature>
<protein>
    <recommendedName>
        <fullName evidence="5">Threonine synthase</fullName>
        <ecNumber evidence="5">4.2.3.1</ecNumber>
    </recommendedName>
</protein>
<evidence type="ECO:0000313" key="9">
    <source>
        <dbReference type="Proteomes" id="UP001197609"/>
    </source>
</evidence>
<dbReference type="Gene3D" id="3.40.50.1100">
    <property type="match status" value="2"/>
</dbReference>
<comment type="similarity">
    <text evidence="2">Belongs to the threonine synthase family.</text>
</comment>
<dbReference type="InterPro" id="IPR036052">
    <property type="entry name" value="TrpB-like_PALP_sf"/>
</dbReference>
<comment type="cofactor">
    <cofactor evidence="1 6">
        <name>pyridoxal 5'-phosphate</name>
        <dbReference type="ChEBI" id="CHEBI:597326"/>
    </cofactor>
</comment>
<evidence type="ECO:0000256" key="3">
    <source>
        <dbReference type="ARBA" id="ARBA00022898"/>
    </source>
</evidence>
<dbReference type="GO" id="GO:0009088">
    <property type="term" value="P:threonine biosynthetic process"/>
    <property type="evidence" value="ECO:0007669"/>
    <property type="project" value="UniProtKB-UniRule"/>
</dbReference>
<dbReference type="Proteomes" id="UP001197609">
    <property type="component" value="Unassembled WGS sequence"/>
</dbReference>
<proteinExistence type="inferred from homology"/>
<evidence type="ECO:0000259" key="7">
    <source>
        <dbReference type="Pfam" id="PF00291"/>
    </source>
</evidence>
<accession>A0AAJ1AHE9</accession>
<dbReference type="GO" id="GO:0006567">
    <property type="term" value="P:L-threonine catabolic process"/>
    <property type="evidence" value="ECO:0007669"/>
    <property type="project" value="TreeGrafter"/>
</dbReference>
<dbReference type="GO" id="GO:0004794">
    <property type="term" value="F:threonine deaminase activity"/>
    <property type="evidence" value="ECO:0007669"/>
    <property type="project" value="TreeGrafter"/>
</dbReference>
<name>A0AAJ1AHE9_9BACT</name>
<dbReference type="PANTHER" id="PTHR48078">
    <property type="entry name" value="THREONINE DEHYDRATASE, MITOCHONDRIAL-RELATED"/>
    <property type="match status" value="1"/>
</dbReference>
<dbReference type="InterPro" id="IPR008712">
    <property type="entry name" value="NinF"/>
</dbReference>
<organism evidence="8 9">
    <name type="scientific">Candidatus Methylomirabilis tolerans</name>
    <dbReference type="NCBI Taxonomy" id="3123416"/>
    <lineage>
        <taxon>Bacteria</taxon>
        <taxon>Candidatus Methylomirabilota</taxon>
        <taxon>Candidatus Methylomirabilia</taxon>
        <taxon>Candidatus Methylomirabilales</taxon>
        <taxon>Candidatus Methylomirabilaceae</taxon>
        <taxon>Candidatus Methylomirabilis</taxon>
    </lineage>
</organism>
<keyword evidence="3 6" id="KW-0663">Pyridoxal phosphate</keyword>
<sequence length="420" mass="45299">MTQVKGLKCRECGRPYPADPLHVCEFCFGPLEVDYDYDALRGRLTRKAIEAGPPSIWRYKALLPIEGEPVVGKHCGMTPLVRTNNLARALGMREVYVKNDTVSHPTFSFKDRVVAVAVTKAVEFDFQVVACASTGNLANSVAAHAAEGGLRSFVFVPADLEQGKVLGTLIYNPKLVAVDGNYDEVNRLCSEIADKYGWAFVNINIRPYYAEGSKTFGYEIAEQLGWRAPQHIVVPAAGGSLVTKILKGLKEFDRLGLLNGGCATRMHVAQAAGCGPIVTAIKANSEIIKPVKPQTIAKSLAIGNPADGYYAYKVVKESGGHGEHATDEEIVEGMKLLASTEGIFSETAGGVTVAAAKRLIEQGRIPRDESLVLCITGNGLKTQEAVASSLKVRLHIKPTLRSFDEAMASHDIDVMPKSVN</sequence>
<dbReference type="Pfam" id="PF00291">
    <property type="entry name" value="PALP"/>
    <property type="match status" value="1"/>
</dbReference>
<dbReference type="GO" id="GO:0006565">
    <property type="term" value="P:L-serine catabolic process"/>
    <property type="evidence" value="ECO:0007669"/>
    <property type="project" value="TreeGrafter"/>
</dbReference>
<dbReference type="GO" id="GO:0003941">
    <property type="term" value="F:L-serine ammonia-lyase activity"/>
    <property type="evidence" value="ECO:0007669"/>
    <property type="project" value="TreeGrafter"/>
</dbReference>
<evidence type="ECO:0000256" key="5">
    <source>
        <dbReference type="NCBIfam" id="TIGR00260"/>
    </source>
</evidence>
<dbReference type="AlphaFoldDB" id="A0AAJ1AHE9"/>
<dbReference type="InterPro" id="IPR050147">
    <property type="entry name" value="Ser/Thr_Dehydratase"/>
</dbReference>
<gene>
    <name evidence="8" type="primary">thrC</name>
    <name evidence="8" type="ORF">K8G79_05285</name>
</gene>
<keyword evidence="4 8" id="KW-0456">Lyase</keyword>
<reference evidence="8 9" key="1">
    <citation type="journal article" date="2021" name="bioRxiv">
        <title>Unraveling nitrogen, sulfur and carbon metabolic pathways and microbial community transcriptional responses to substrate deprivation and toxicity stresses in a bioreactor mimicking anoxic brackish coastal sediment conditions.</title>
        <authorList>
            <person name="Martins P.D."/>
            <person name="Echeveste M.J."/>
            <person name="Arshad A."/>
            <person name="Kurth J."/>
            <person name="Ouboter H."/>
            <person name="Jetten M.S.M."/>
            <person name="Welte C.U."/>
        </authorList>
    </citation>
    <scope>NUCLEOTIDE SEQUENCE [LARGE SCALE GENOMIC DNA]</scope>
    <source>
        <strain evidence="8">MAG_38</strain>
    </source>
</reference>
<comment type="caution">
    <text evidence="8">The sequence shown here is derived from an EMBL/GenBank/DDBJ whole genome shotgun (WGS) entry which is preliminary data.</text>
</comment>
<dbReference type="PANTHER" id="PTHR48078:SF6">
    <property type="entry name" value="L-THREONINE DEHYDRATASE CATABOLIC TDCB"/>
    <property type="match status" value="1"/>
</dbReference>
<evidence type="ECO:0000256" key="1">
    <source>
        <dbReference type="ARBA" id="ARBA00001933"/>
    </source>
</evidence>
<dbReference type="EMBL" id="JAIOIU010000061">
    <property type="protein sequence ID" value="MBZ0159532.1"/>
    <property type="molecule type" value="Genomic_DNA"/>
</dbReference>
<dbReference type="Pfam" id="PF05810">
    <property type="entry name" value="NinF"/>
    <property type="match status" value="1"/>
</dbReference>
<dbReference type="InterPro" id="IPR004450">
    <property type="entry name" value="Thr_synthase-like"/>
</dbReference>
<dbReference type="CDD" id="cd01563">
    <property type="entry name" value="Thr-synth_1"/>
    <property type="match status" value="1"/>
</dbReference>
<dbReference type="SUPFAM" id="SSF53686">
    <property type="entry name" value="Tryptophan synthase beta subunit-like PLP-dependent enzymes"/>
    <property type="match status" value="1"/>
</dbReference>
<evidence type="ECO:0000256" key="6">
    <source>
        <dbReference type="PIRSR" id="PIRSR604450-51"/>
    </source>
</evidence>
<dbReference type="NCBIfam" id="TIGR00260">
    <property type="entry name" value="thrC"/>
    <property type="match status" value="1"/>
</dbReference>
<evidence type="ECO:0000256" key="2">
    <source>
        <dbReference type="ARBA" id="ARBA00005517"/>
    </source>
</evidence>
<dbReference type="EC" id="4.2.3.1" evidence="5"/>
<feature type="modified residue" description="N6-(pyridoxal phosphate)lysine" evidence="6">
    <location>
        <position position="110"/>
    </location>
</feature>
<dbReference type="InterPro" id="IPR001926">
    <property type="entry name" value="TrpB-like_PALP"/>
</dbReference>
<dbReference type="GO" id="GO:0009097">
    <property type="term" value="P:isoleucine biosynthetic process"/>
    <property type="evidence" value="ECO:0007669"/>
    <property type="project" value="TreeGrafter"/>
</dbReference>
<evidence type="ECO:0000256" key="4">
    <source>
        <dbReference type="ARBA" id="ARBA00023239"/>
    </source>
</evidence>